<dbReference type="Proteomes" id="UP000274756">
    <property type="component" value="Unassembled WGS sequence"/>
</dbReference>
<dbReference type="WBParaSite" id="DME_0000024701-mRNA-1">
    <property type="protein sequence ID" value="DME_0000024701-mRNA-1"/>
    <property type="gene ID" value="DME_0000024701"/>
</dbReference>
<sequence>MNTKRNKLFQITIVFLLIRNLIFAKKLRHYYHLTLSVRNHNITDAKFFRLYGAGHTIDFNLAPGNIFTKTYQVWKKGFWTLIVEFPGDRYSKSPKKIISRDSYNHWVNRIFLNSILNLMKFRKKKTIN</sequence>
<keyword evidence="3" id="KW-1185">Reference proteome</keyword>
<organism evidence="2 4">
    <name type="scientific">Dracunculus medinensis</name>
    <name type="common">Guinea worm</name>
    <dbReference type="NCBI Taxonomy" id="318479"/>
    <lineage>
        <taxon>Eukaryota</taxon>
        <taxon>Metazoa</taxon>
        <taxon>Ecdysozoa</taxon>
        <taxon>Nematoda</taxon>
        <taxon>Chromadorea</taxon>
        <taxon>Rhabditida</taxon>
        <taxon>Spirurina</taxon>
        <taxon>Dracunculoidea</taxon>
        <taxon>Dracunculidae</taxon>
        <taxon>Dracunculus</taxon>
    </lineage>
</organism>
<evidence type="ECO:0000313" key="3">
    <source>
        <dbReference type="Proteomes" id="UP000274756"/>
    </source>
</evidence>
<gene>
    <name evidence="1" type="ORF">DME_LOCUS4607</name>
</gene>
<dbReference type="EMBL" id="UYYG01001150">
    <property type="protein sequence ID" value="VDN54634.1"/>
    <property type="molecule type" value="Genomic_DNA"/>
</dbReference>
<protein>
    <submittedName>
        <fullName evidence="1 4">Uncharacterized protein</fullName>
    </submittedName>
</protein>
<name>A0A0N4U0Z8_DRAME</name>
<dbReference type="AlphaFoldDB" id="A0A0N4U0Z8"/>
<dbReference type="Proteomes" id="UP000038040">
    <property type="component" value="Unplaced"/>
</dbReference>
<reference evidence="1 3" key="2">
    <citation type="submission" date="2018-11" db="EMBL/GenBank/DDBJ databases">
        <authorList>
            <consortium name="Pathogen Informatics"/>
        </authorList>
    </citation>
    <scope>NUCLEOTIDE SEQUENCE [LARGE SCALE GENOMIC DNA]</scope>
</reference>
<evidence type="ECO:0000313" key="2">
    <source>
        <dbReference type="Proteomes" id="UP000038040"/>
    </source>
</evidence>
<reference evidence="4" key="1">
    <citation type="submission" date="2017-02" db="UniProtKB">
        <authorList>
            <consortium name="WormBaseParasite"/>
        </authorList>
    </citation>
    <scope>IDENTIFICATION</scope>
</reference>
<proteinExistence type="predicted"/>
<evidence type="ECO:0000313" key="1">
    <source>
        <dbReference type="EMBL" id="VDN54634.1"/>
    </source>
</evidence>
<evidence type="ECO:0000313" key="4">
    <source>
        <dbReference type="WBParaSite" id="DME_0000024701-mRNA-1"/>
    </source>
</evidence>
<accession>A0A0N4U0Z8</accession>
<dbReference type="OrthoDB" id="5808350at2759"/>